<dbReference type="AlphaFoldDB" id="A0ABC9VVV8"/>
<evidence type="ECO:0000256" key="1">
    <source>
        <dbReference type="SAM" id="MobiDB-lite"/>
    </source>
</evidence>
<dbReference type="Proteomes" id="UP001623348">
    <property type="component" value="Unassembled WGS sequence"/>
</dbReference>
<evidence type="ECO:0000256" key="2">
    <source>
        <dbReference type="SAM" id="SignalP"/>
    </source>
</evidence>
<evidence type="ECO:0000313" key="4">
    <source>
        <dbReference type="Proteomes" id="UP001623348"/>
    </source>
</evidence>
<reference evidence="3 4" key="1">
    <citation type="submission" date="2024-06" db="EMBL/GenBank/DDBJ databases">
        <title>The draft genome of Grus japonensis, version 3.</title>
        <authorList>
            <person name="Nabeshima K."/>
            <person name="Suzuki S."/>
            <person name="Onuma M."/>
        </authorList>
    </citation>
    <scope>NUCLEOTIDE SEQUENCE [LARGE SCALE GENOMIC DNA]</scope>
    <source>
        <strain evidence="3 4">451A</strain>
    </source>
</reference>
<feature type="region of interest" description="Disordered" evidence="1">
    <location>
        <begin position="31"/>
        <end position="128"/>
    </location>
</feature>
<keyword evidence="2" id="KW-0732">Signal</keyword>
<feature type="signal peptide" evidence="2">
    <location>
        <begin position="1"/>
        <end position="25"/>
    </location>
</feature>
<accession>A0ABC9VVV8</accession>
<feature type="chain" id="PRO_5044846879" evidence="2">
    <location>
        <begin position="26"/>
        <end position="200"/>
    </location>
</feature>
<keyword evidence="4" id="KW-1185">Reference proteome</keyword>
<comment type="caution">
    <text evidence="3">The sequence shown here is derived from an EMBL/GenBank/DDBJ whole genome shotgun (WGS) entry which is preliminary data.</text>
</comment>
<name>A0ABC9VVV8_GRUJA</name>
<evidence type="ECO:0000313" key="3">
    <source>
        <dbReference type="EMBL" id="GAB0176968.1"/>
    </source>
</evidence>
<gene>
    <name evidence="3" type="ORF">GRJ2_000162000</name>
</gene>
<protein>
    <submittedName>
        <fullName evidence="3">Uncharacterized protein</fullName>
    </submittedName>
</protein>
<sequence length="200" mass="20741">MKVQVLTVAVFLVVLLCSALAPSEALGGRAGALERQPGAGSPGEDSWPPGDRGNNLPGQGTEGSHPPASAWEVMGEALPRSRSPSKAVAKPPLGSGEQDPPGKPRRLPPQPSRSRSPGLSHRLKGHGKFNGDTHSCHGIQSRPCQKPSDCGGCLGLYTCKLPAGTCDLKAVSRQRGGFLQVIQSPEGRGVLLVLEQHGSA</sequence>
<dbReference type="EMBL" id="BAAFJT010000001">
    <property type="protein sequence ID" value="GAB0176968.1"/>
    <property type="molecule type" value="Genomic_DNA"/>
</dbReference>
<proteinExistence type="predicted"/>
<organism evidence="3 4">
    <name type="scientific">Grus japonensis</name>
    <name type="common">Japanese crane</name>
    <name type="synonym">Red-crowned crane</name>
    <dbReference type="NCBI Taxonomy" id="30415"/>
    <lineage>
        <taxon>Eukaryota</taxon>
        <taxon>Metazoa</taxon>
        <taxon>Chordata</taxon>
        <taxon>Craniata</taxon>
        <taxon>Vertebrata</taxon>
        <taxon>Euteleostomi</taxon>
        <taxon>Archelosauria</taxon>
        <taxon>Archosauria</taxon>
        <taxon>Dinosauria</taxon>
        <taxon>Saurischia</taxon>
        <taxon>Theropoda</taxon>
        <taxon>Coelurosauria</taxon>
        <taxon>Aves</taxon>
        <taxon>Neognathae</taxon>
        <taxon>Neoaves</taxon>
        <taxon>Gruiformes</taxon>
        <taxon>Gruidae</taxon>
        <taxon>Grus</taxon>
    </lineage>
</organism>